<reference evidence="1" key="1">
    <citation type="submission" date="2020-10" db="EMBL/GenBank/DDBJ databases">
        <authorList>
            <person name="Kikuchi T."/>
        </authorList>
    </citation>
    <scope>NUCLEOTIDE SEQUENCE</scope>
    <source>
        <strain evidence="1">NKZ352</strain>
    </source>
</reference>
<dbReference type="Proteomes" id="UP000835052">
    <property type="component" value="Unassembled WGS sequence"/>
</dbReference>
<dbReference type="EMBL" id="CAJGYM010000141">
    <property type="protein sequence ID" value="CAD6198859.1"/>
    <property type="molecule type" value="Genomic_DNA"/>
</dbReference>
<proteinExistence type="predicted"/>
<sequence>MTSCCACVRGAFHCFMRPSTSGESSNVDKKLLTSSSAAMTSSDGFCRPKTLLDGKMRTLHTAEVVCDSLSRDGNSSADEPKTQSVPPSSHHIAFFGFSSFFLLVDRAGGHHKSSLTSSLALVLFFFRAWLGFDRANQPF</sequence>
<protein>
    <submittedName>
        <fullName evidence="1">Uncharacterized protein</fullName>
    </submittedName>
</protein>
<dbReference type="AlphaFoldDB" id="A0A8S1HU81"/>
<comment type="caution">
    <text evidence="1">The sequence shown here is derived from an EMBL/GenBank/DDBJ whole genome shotgun (WGS) entry which is preliminary data.</text>
</comment>
<name>A0A8S1HU81_9PELO</name>
<organism evidence="1 2">
    <name type="scientific">Caenorhabditis auriculariae</name>
    <dbReference type="NCBI Taxonomy" id="2777116"/>
    <lineage>
        <taxon>Eukaryota</taxon>
        <taxon>Metazoa</taxon>
        <taxon>Ecdysozoa</taxon>
        <taxon>Nematoda</taxon>
        <taxon>Chromadorea</taxon>
        <taxon>Rhabditida</taxon>
        <taxon>Rhabditina</taxon>
        <taxon>Rhabditomorpha</taxon>
        <taxon>Rhabditoidea</taxon>
        <taxon>Rhabditidae</taxon>
        <taxon>Peloderinae</taxon>
        <taxon>Caenorhabditis</taxon>
    </lineage>
</organism>
<accession>A0A8S1HU81</accession>
<gene>
    <name evidence="1" type="ORF">CAUJ_LOCUS14764</name>
</gene>
<keyword evidence="2" id="KW-1185">Reference proteome</keyword>
<evidence type="ECO:0000313" key="1">
    <source>
        <dbReference type="EMBL" id="CAD6198859.1"/>
    </source>
</evidence>
<evidence type="ECO:0000313" key="2">
    <source>
        <dbReference type="Proteomes" id="UP000835052"/>
    </source>
</evidence>